<accession>A0ABQ0JCX8</accession>
<dbReference type="EMBL" id="BBMS01000020">
    <property type="protein sequence ID" value="GAL26624.1"/>
    <property type="molecule type" value="Genomic_DNA"/>
</dbReference>
<comment type="caution">
    <text evidence="1">The sequence shown here is derived from an EMBL/GenBank/DDBJ whole genome shotgun (WGS) entry which is preliminary data.</text>
</comment>
<gene>
    <name evidence="1" type="ORF">JCM19239_126</name>
</gene>
<protein>
    <submittedName>
        <fullName evidence="1">Uncharacterized protein</fullName>
    </submittedName>
</protein>
<keyword evidence="2" id="KW-1185">Reference proteome</keyword>
<evidence type="ECO:0000313" key="2">
    <source>
        <dbReference type="Proteomes" id="UP000029223"/>
    </source>
</evidence>
<reference evidence="2" key="2">
    <citation type="submission" date="2014-09" db="EMBL/GenBank/DDBJ databases">
        <authorList>
            <consortium name="NBRP consortium"/>
            <person name="Sawabe T."/>
            <person name="Meirelles P."/>
            <person name="Nakanishi M."/>
            <person name="Sayaka M."/>
            <person name="Hattori M."/>
            <person name="Ohkuma M."/>
        </authorList>
    </citation>
    <scope>NUCLEOTIDE SEQUENCE [LARGE SCALE GENOMIC DNA]</scope>
    <source>
        <strain evidence="2">JCM 19239</strain>
    </source>
</reference>
<proteinExistence type="predicted"/>
<sequence>MAFATYSNDSLTVIEVESSSFDSKMVTQFRQFIDTLPETGDKPFFSISLTLVLWTVALWGF</sequence>
<organism evidence="1 2">
    <name type="scientific">Vibrio variabilis</name>
    <dbReference type="NCBI Taxonomy" id="990271"/>
    <lineage>
        <taxon>Bacteria</taxon>
        <taxon>Pseudomonadati</taxon>
        <taxon>Pseudomonadota</taxon>
        <taxon>Gammaproteobacteria</taxon>
        <taxon>Vibrionales</taxon>
        <taxon>Vibrionaceae</taxon>
        <taxon>Vibrio</taxon>
    </lineage>
</organism>
<dbReference type="Proteomes" id="UP000029223">
    <property type="component" value="Unassembled WGS sequence"/>
</dbReference>
<name>A0ABQ0JCX8_9VIBR</name>
<evidence type="ECO:0000313" key="1">
    <source>
        <dbReference type="EMBL" id="GAL26624.1"/>
    </source>
</evidence>
<reference evidence="2" key="1">
    <citation type="submission" date="2014-09" db="EMBL/GenBank/DDBJ databases">
        <title>Vibrio variabilis JCM 19239. (C206) whole genome shotgun sequence.</title>
        <authorList>
            <person name="Sawabe T."/>
            <person name="Meirelles P."/>
            <person name="Nakanishi M."/>
            <person name="Sayaka M."/>
            <person name="Hattori M."/>
            <person name="Ohkuma M."/>
        </authorList>
    </citation>
    <scope>NUCLEOTIDE SEQUENCE [LARGE SCALE GENOMIC DNA]</scope>
    <source>
        <strain evidence="2">JCM 19239</strain>
    </source>
</reference>